<feature type="region of interest" description="Disordered" evidence="11">
    <location>
        <begin position="1"/>
        <end position="52"/>
    </location>
</feature>
<keyword evidence="6" id="KW-0479">Metal-binding</keyword>
<evidence type="ECO:0000313" key="14">
    <source>
        <dbReference type="EMBL" id="KZS99158.1"/>
    </source>
</evidence>
<dbReference type="GO" id="GO:0016020">
    <property type="term" value="C:membrane"/>
    <property type="evidence" value="ECO:0007669"/>
    <property type="project" value="UniProtKB-SubCell"/>
</dbReference>
<dbReference type="Gene3D" id="1.20.120.1770">
    <property type="match status" value="1"/>
</dbReference>
<comment type="subcellular location">
    <subcellularLocation>
        <location evidence="2">Membrane</location>
        <topology evidence="2">Multi-pass membrane protein</topology>
    </subcellularLocation>
</comment>
<evidence type="ECO:0000256" key="3">
    <source>
        <dbReference type="ARBA" id="ARBA00022448"/>
    </source>
</evidence>
<proteinExistence type="predicted"/>
<accession>A0A165AKH0</accession>
<feature type="transmembrane region" description="Helical" evidence="12">
    <location>
        <begin position="234"/>
        <end position="252"/>
    </location>
</feature>
<feature type="transmembrane region" description="Helical" evidence="12">
    <location>
        <begin position="205"/>
        <end position="222"/>
    </location>
</feature>
<name>A0A165AKH0_9AGAM</name>
<dbReference type="PANTHER" id="PTHR15422:SF45">
    <property type="entry name" value="CYTOCHROME B561 DOMAIN-CONTAINING PROTEIN"/>
    <property type="match status" value="1"/>
</dbReference>
<dbReference type="InterPro" id="IPR006593">
    <property type="entry name" value="Cyt_b561/ferric_Rdtase_TM"/>
</dbReference>
<keyword evidence="15" id="KW-1185">Reference proteome</keyword>
<dbReference type="AlphaFoldDB" id="A0A165AKH0"/>
<evidence type="ECO:0000256" key="12">
    <source>
        <dbReference type="SAM" id="Phobius"/>
    </source>
</evidence>
<feature type="domain" description="Cytochrome b561" evidence="13">
    <location>
        <begin position="89"/>
        <end position="220"/>
    </location>
</feature>
<evidence type="ECO:0000256" key="8">
    <source>
        <dbReference type="ARBA" id="ARBA00022989"/>
    </source>
</evidence>
<feature type="transmembrane region" description="Helical" evidence="12">
    <location>
        <begin position="88"/>
        <end position="108"/>
    </location>
</feature>
<feature type="transmembrane region" description="Helical" evidence="12">
    <location>
        <begin position="59"/>
        <end position="76"/>
    </location>
</feature>
<evidence type="ECO:0000256" key="10">
    <source>
        <dbReference type="ARBA" id="ARBA00023136"/>
    </source>
</evidence>
<dbReference type="Pfam" id="PF03188">
    <property type="entry name" value="Cytochrom_B561"/>
    <property type="match status" value="1"/>
</dbReference>
<evidence type="ECO:0000256" key="1">
    <source>
        <dbReference type="ARBA" id="ARBA00001970"/>
    </source>
</evidence>
<evidence type="ECO:0000256" key="2">
    <source>
        <dbReference type="ARBA" id="ARBA00004141"/>
    </source>
</evidence>
<dbReference type="SMART" id="SM00665">
    <property type="entry name" value="B561"/>
    <property type="match status" value="1"/>
</dbReference>
<feature type="transmembrane region" description="Helical" evidence="12">
    <location>
        <begin position="166"/>
        <end position="184"/>
    </location>
</feature>
<dbReference type="InterPro" id="IPR045150">
    <property type="entry name" value="CYB561D1/2"/>
</dbReference>
<dbReference type="EMBL" id="KV419394">
    <property type="protein sequence ID" value="KZS99158.1"/>
    <property type="molecule type" value="Genomic_DNA"/>
</dbReference>
<organism evidence="14 15">
    <name type="scientific">Sistotremastrum niveocremeum HHB9708</name>
    <dbReference type="NCBI Taxonomy" id="1314777"/>
    <lineage>
        <taxon>Eukaryota</taxon>
        <taxon>Fungi</taxon>
        <taxon>Dikarya</taxon>
        <taxon>Basidiomycota</taxon>
        <taxon>Agaricomycotina</taxon>
        <taxon>Agaricomycetes</taxon>
        <taxon>Sistotremastrales</taxon>
        <taxon>Sistotremastraceae</taxon>
        <taxon>Sertulicium</taxon>
        <taxon>Sertulicium niveocremeum</taxon>
    </lineage>
</organism>
<evidence type="ECO:0000256" key="7">
    <source>
        <dbReference type="ARBA" id="ARBA00022982"/>
    </source>
</evidence>
<keyword evidence="7" id="KW-0249">Electron transport</keyword>
<evidence type="ECO:0000256" key="6">
    <source>
        <dbReference type="ARBA" id="ARBA00022723"/>
    </source>
</evidence>
<evidence type="ECO:0000313" key="15">
    <source>
        <dbReference type="Proteomes" id="UP000076722"/>
    </source>
</evidence>
<evidence type="ECO:0000256" key="5">
    <source>
        <dbReference type="ARBA" id="ARBA00022692"/>
    </source>
</evidence>
<dbReference type="OrthoDB" id="432881at2759"/>
<dbReference type="PANTHER" id="PTHR15422">
    <property type="entry name" value="OS05G0565100 PROTEIN"/>
    <property type="match status" value="1"/>
</dbReference>
<dbReference type="GO" id="GO:0046872">
    <property type="term" value="F:metal ion binding"/>
    <property type="evidence" value="ECO:0007669"/>
    <property type="project" value="UniProtKB-KW"/>
</dbReference>
<reference evidence="14 15" key="1">
    <citation type="journal article" date="2016" name="Mol. Biol. Evol.">
        <title>Comparative Genomics of Early-Diverging Mushroom-Forming Fungi Provides Insights into the Origins of Lignocellulose Decay Capabilities.</title>
        <authorList>
            <person name="Nagy L.G."/>
            <person name="Riley R."/>
            <person name="Tritt A."/>
            <person name="Adam C."/>
            <person name="Daum C."/>
            <person name="Floudas D."/>
            <person name="Sun H."/>
            <person name="Yadav J.S."/>
            <person name="Pangilinan J."/>
            <person name="Larsson K.H."/>
            <person name="Matsuura K."/>
            <person name="Barry K."/>
            <person name="Labutti K."/>
            <person name="Kuo R."/>
            <person name="Ohm R.A."/>
            <person name="Bhattacharya S.S."/>
            <person name="Shirouzu T."/>
            <person name="Yoshinaga Y."/>
            <person name="Martin F.M."/>
            <person name="Grigoriev I.V."/>
            <person name="Hibbett D.S."/>
        </authorList>
    </citation>
    <scope>NUCLEOTIDE SEQUENCE [LARGE SCALE GENOMIC DNA]</scope>
    <source>
        <strain evidence="14 15">HHB9708</strain>
    </source>
</reference>
<evidence type="ECO:0000256" key="4">
    <source>
        <dbReference type="ARBA" id="ARBA00022617"/>
    </source>
</evidence>
<keyword evidence="5 12" id="KW-0812">Transmembrane</keyword>
<comment type="cofactor">
    <cofactor evidence="1">
        <name>heme b</name>
        <dbReference type="ChEBI" id="CHEBI:60344"/>
    </cofactor>
</comment>
<keyword evidence="10 12" id="KW-0472">Membrane</keyword>
<dbReference type="Proteomes" id="UP000076722">
    <property type="component" value="Unassembled WGS sequence"/>
</dbReference>
<gene>
    <name evidence="14" type="ORF">SISNIDRAFT_545969</name>
</gene>
<keyword evidence="4" id="KW-0349">Heme</keyword>
<dbReference type="GO" id="GO:0140575">
    <property type="term" value="F:transmembrane monodehydroascorbate reductase activity"/>
    <property type="evidence" value="ECO:0007669"/>
    <property type="project" value="InterPro"/>
</dbReference>
<evidence type="ECO:0000256" key="9">
    <source>
        <dbReference type="ARBA" id="ARBA00023004"/>
    </source>
</evidence>
<keyword evidence="3" id="KW-0813">Transport</keyword>
<feature type="transmembrane region" description="Helical" evidence="12">
    <location>
        <begin position="129"/>
        <end position="146"/>
    </location>
</feature>
<evidence type="ECO:0000259" key="13">
    <source>
        <dbReference type="SMART" id="SM00665"/>
    </source>
</evidence>
<feature type="compositionally biased region" description="Basic and acidic residues" evidence="11">
    <location>
        <begin position="42"/>
        <end position="52"/>
    </location>
</feature>
<protein>
    <recommendedName>
        <fullName evidence="13">Cytochrome b561 domain-containing protein</fullName>
    </recommendedName>
</protein>
<keyword evidence="9" id="KW-0408">Iron</keyword>
<keyword evidence="8 12" id="KW-1133">Transmembrane helix</keyword>
<evidence type="ECO:0000256" key="11">
    <source>
        <dbReference type="SAM" id="MobiDB-lite"/>
    </source>
</evidence>
<dbReference type="CDD" id="cd08761">
    <property type="entry name" value="Cyt_b561_CYB561D2_like"/>
    <property type="match status" value="1"/>
</dbReference>
<sequence length="266" mass="28933">MQANLEHVVDKVDSPSYSESEPELGDTPSAQEPEFEPMGILQEKDATPEKRPGDVAGKIMALAGLGVFTIYSWALVLSNDPVSMKWFALHPTLQSLGVLLFGLGILVLQPTTMNQPKAKARGFAFHQSLILFCGVPALVIGTLAIIRQKVDHESEHFTTWHGTLGIIAVSWLVLQIVLGGGSVWNKGRLFGSNPKRIYKYHRASGYLLFPLFLFVIYLGGGWSKWTSNVGSKPLVIIAYVVGPLAALVGVLSRARCVILSLHGPFA</sequence>